<evidence type="ECO:0000313" key="2">
    <source>
        <dbReference type="EMBL" id="SZX65643.1"/>
    </source>
</evidence>
<feature type="transmembrane region" description="Helical" evidence="1">
    <location>
        <begin position="150"/>
        <end position="168"/>
    </location>
</feature>
<feature type="transmembrane region" description="Helical" evidence="1">
    <location>
        <begin position="291"/>
        <end position="313"/>
    </location>
</feature>
<sequence>MQQGRDGAGPSNAPVLHRPAATQPAPFHISCLLEFQDARIEAAYQHYMYKMQQTADVCLIIINVFAVLVALVKQYAMPVASGPPTAALYLLSGSQSLALLALLLTAPAAYARHRGLIIGCTRMYRLAVWLLYLREPYPPRLFRRNLSLRLFLLSPAGGNVWLALFYPLPLSLHLLLLGLSSLVATWRSSALQERLSHLDISQEQLAHAYKQLSRFSKFFEMPSGRLLQRWPAPSLTDADRVWCMYAFVALVYGLLLPLLLLFIKEVHFRVRFLYCLRPAVSASHMNSLRNALYSITTAACFLTVTMVPCAWSLVQLASRYLAAQQGQLKADGVLFLLTVVSLEVFMRFWLLAVMQQAMQRVVRPGMLWLLLRMSGPQARSAAPLAAAAPGQQQQQQQQLQQGAGSGVAAGVSAAGLRQRPAAAGAAAAAAAAGM</sequence>
<gene>
    <name evidence="2" type="ORF">BQ4739_LOCUS6116</name>
</gene>
<dbReference type="Proteomes" id="UP000256970">
    <property type="component" value="Unassembled WGS sequence"/>
</dbReference>
<evidence type="ECO:0000256" key="1">
    <source>
        <dbReference type="SAM" id="Phobius"/>
    </source>
</evidence>
<protein>
    <submittedName>
        <fullName evidence="2">Uncharacterized protein</fullName>
    </submittedName>
</protein>
<keyword evidence="1" id="KW-1133">Transmembrane helix</keyword>
<feature type="transmembrane region" description="Helical" evidence="1">
    <location>
        <begin position="244"/>
        <end position="263"/>
    </location>
</feature>
<keyword evidence="1" id="KW-0812">Transmembrane</keyword>
<name>A0A383VL31_TETOB</name>
<keyword evidence="3" id="KW-1185">Reference proteome</keyword>
<feature type="transmembrane region" description="Helical" evidence="1">
    <location>
        <begin position="88"/>
        <end position="110"/>
    </location>
</feature>
<organism evidence="2 3">
    <name type="scientific">Tetradesmus obliquus</name>
    <name type="common">Green alga</name>
    <name type="synonym">Acutodesmus obliquus</name>
    <dbReference type="NCBI Taxonomy" id="3088"/>
    <lineage>
        <taxon>Eukaryota</taxon>
        <taxon>Viridiplantae</taxon>
        <taxon>Chlorophyta</taxon>
        <taxon>core chlorophytes</taxon>
        <taxon>Chlorophyceae</taxon>
        <taxon>CS clade</taxon>
        <taxon>Sphaeropleales</taxon>
        <taxon>Scenedesmaceae</taxon>
        <taxon>Tetradesmus</taxon>
    </lineage>
</organism>
<dbReference type="AlphaFoldDB" id="A0A383VL31"/>
<feature type="transmembrane region" description="Helical" evidence="1">
    <location>
        <begin position="333"/>
        <end position="353"/>
    </location>
</feature>
<accession>A0A383VL31</accession>
<keyword evidence="1" id="KW-0472">Membrane</keyword>
<evidence type="ECO:0000313" key="3">
    <source>
        <dbReference type="Proteomes" id="UP000256970"/>
    </source>
</evidence>
<proteinExistence type="predicted"/>
<reference evidence="2 3" key="1">
    <citation type="submission" date="2016-10" db="EMBL/GenBank/DDBJ databases">
        <authorList>
            <person name="Cai Z."/>
        </authorList>
    </citation>
    <scope>NUCLEOTIDE SEQUENCE [LARGE SCALE GENOMIC DNA]</scope>
</reference>
<feature type="transmembrane region" description="Helical" evidence="1">
    <location>
        <begin position="57"/>
        <end position="76"/>
    </location>
</feature>
<dbReference type="EMBL" id="FNXT01000654">
    <property type="protein sequence ID" value="SZX65643.1"/>
    <property type="molecule type" value="Genomic_DNA"/>
</dbReference>